<accession>A0A3Q7JD49</accession>
<dbReference type="PANTHER" id="PTHR11439">
    <property type="entry name" value="GAG-POL-RELATED RETROTRANSPOSON"/>
    <property type="match status" value="1"/>
</dbReference>
<dbReference type="Gramene" id="Solyc12g077546.1.1">
    <property type="protein sequence ID" value="Solyc12g077546.1.1"/>
    <property type="gene ID" value="Solyc12g077546.1"/>
</dbReference>
<dbReference type="InParanoid" id="A0A3Q7JD49"/>
<evidence type="ECO:0000313" key="1">
    <source>
        <dbReference type="EnsemblPlants" id="Solyc12g077546.1.1"/>
    </source>
</evidence>
<proteinExistence type="predicted"/>
<keyword evidence="2" id="KW-1185">Reference proteome</keyword>
<evidence type="ECO:0008006" key="3">
    <source>
        <dbReference type="Google" id="ProtNLM"/>
    </source>
</evidence>
<dbReference type="Proteomes" id="UP000004994">
    <property type="component" value="Chromosome 12"/>
</dbReference>
<name>A0A3Q7JD49_SOLLC</name>
<dbReference type="PANTHER" id="PTHR11439:SF467">
    <property type="entry name" value="INTEGRASE CATALYTIC DOMAIN-CONTAINING PROTEIN"/>
    <property type="match status" value="1"/>
</dbReference>
<dbReference type="EnsemblPlants" id="Solyc12g077546.1.1">
    <property type="protein sequence ID" value="Solyc12g077546.1.1"/>
    <property type="gene ID" value="Solyc12g077546.1"/>
</dbReference>
<dbReference type="STRING" id="4081.A0A3Q7JD49"/>
<dbReference type="CDD" id="cd09272">
    <property type="entry name" value="RNase_HI_RT_Ty1"/>
    <property type="match status" value="1"/>
</dbReference>
<reference evidence="1" key="1">
    <citation type="journal article" date="2012" name="Nature">
        <title>The tomato genome sequence provides insights into fleshy fruit evolution.</title>
        <authorList>
            <consortium name="Tomato Genome Consortium"/>
        </authorList>
    </citation>
    <scope>NUCLEOTIDE SEQUENCE [LARGE SCALE GENOMIC DNA]</scope>
    <source>
        <strain evidence="1">cv. Heinz 1706</strain>
    </source>
</reference>
<protein>
    <recommendedName>
        <fullName evidence="3">Reverse transcriptase Ty1/copia-type domain-containing protein</fullName>
    </recommendedName>
</protein>
<dbReference type="AlphaFoldDB" id="A0A3Q7JD49"/>
<reference evidence="1" key="2">
    <citation type="submission" date="2019-01" db="UniProtKB">
        <authorList>
            <consortium name="EnsemblPlants"/>
        </authorList>
    </citation>
    <scope>IDENTIFICATION</scope>
    <source>
        <strain evidence="1">cv. Heinz 1706</strain>
    </source>
</reference>
<organism evidence="1">
    <name type="scientific">Solanum lycopersicum</name>
    <name type="common">Tomato</name>
    <name type="synonym">Lycopersicon esculentum</name>
    <dbReference type="NCBI Taxonomy" id="4081"/>
    <lineage>
        <taxon>Eukaryota</taxon>
        <taxon>Viridiplantae</taxon>
        <taxon>Streptophyta</taxon>
        <taxon>Embryophyta</taxon>
        <taxon>Tracheophyta</taxon>
        <taxon>Spermatophyta</taxon>
        <taxon>Magnoliopsida</taxon>
        <taxon>eudicotyledons</taxon>
        <taxon>Gunneridae</taxon>
        <taxon>Pentapetalae</taxon>
        <taxon>asterids</taxon>
        <taxon>lamiids</taxon>
        <taxon>Solanales</taxon>
        <taxon>Solanaceae</taxon>
        <taxon>Solanoideae</taxon>
        <taxon>Solaneae</taxon>
        <taxon>Solanum</taxon>
        <taxon>Solanum subgen. Lycopersicon</taxon>
    </lineage>
</organism>
<sequence length="126" mass="14346">MAESKTVPTPIVVRPPFTFDRRLFDNATLYRSIVGGFNYLAVTRPDIQYAVNRNLELSVYSDSDWANDMDDHSSTTGNLLFLGLNLISWCTKKKTRVSHSSTKAEYRAMEAVVVEAMWFHHITDAL</sequence>
<evidence type="ECO:0000313" key="2">
    <source>
        <dbReference type="Proteomes" id="UP000004994"/>
    </source>
</evidence>